<dbReference type="EMBL" id="NHOQ01001809">
    <property type="protein sequence ID" value="PWA22137.1"/>
    <property type="molecule type" value="Genomic_DNA"/>
</dbReference>
<dbReference type="AlphaFoldDB" id="A0A315VGG4"/>
<name>A0A315VGG4_GAMAF</name>
<keyword evidence="2" id="KW-1185">Reference proteome</keyword>
<evidence type="ECO:0000313" key="2">
    <source>
        <dbReference type="Proteomes" id="UP000250572"/>
    </source>
</evidence>
<dbReference type="STRING" id="33528.ENSGAFP00000009559"/>
<reference evidence="1 2" key="1">
    <citation type="journal article" date="2018" name="G3 (Bethesda)">
        <title>A High-Quality Reference Genome for the Invasive Mosquitofish Gambusia affinis Using a Chicago Library.</title>
        <authorList>
            <person name="Hoffberg S.L."/>
            <person name="Troendle N.J."/>
            <person name="Glenn T.C."/>
            <person name="Mahmud O."/>
            <person name="Louha S."/>
            <person name="Chalopin D."/>
            <person name="Bennetzen J.L."/>
            <person name="Mauricio R."/>
        </authorList>
    </citation>
    <scope>NUCLEOTIDE SEQUENCE [LARGE SCALE GENOMIC DNA]</scope>
    <source>
        <strain evidence="1">NE01/NJP1002.9</strain>
        <tissue evidence="1">Muscle</tissue>
    </source>
</reference>
<gene>
    <name evidence="1" type="ORF">CCH79_00020156</name>
</gene>
<proteinExistence type="predicted"/>
<sequence length="264" mass="28751">MKCYLVAVLQSIMGNSDSVTVQKRMARFRPEERSVIDGVFERLQAGRPGKRLQLEALQATLVPIAMVTRMFWGLCSIEPGQAEPGRAGAAPGPDREQLTVFLADVLRGTAEERAPLVMAMSHNAAGRPQAVSRQQVAAFLEDLITAVVHILTSRGRLQGWRPQQMGDTVLGTCNLSCLEDWVFRVAQVSQYLEVLVAEGLDVSLSGWTAPALLPPCRDTDWTHLTVLLDVPTLMFLAQQIASQKKQNAAATLGDDQLGTGLGFN</sequence>
<accession>A0A315VGG4</accession>
<comment type="caution">
    <text evidence="1">The sequence shown here is derived from an EMBL/GenBank/DDBJ whole genome shotgun (WGS) entry which is preliminary data.</text>
</comment>
<evidence type="ECO:0000313" key="1">
    <source>
        <dbReference type="EMBL" id="PWA22137.1"/>
    </source>
</evidence>
<dbReference type="Proteomes" id="UP000250572">
    <property type="component" value="Unassembled WGS sequence"/>
</dbReference>
<organism evidence="1 2">
    <name type="scientific">Gambusia affinis</name>
    <name type="common">Western mosquitofish</name>
    <name type="synonym">Heterandria affinis</name>
    <dbReference type="NCBI Taxonomy" id="33528"/>
    <lineage>
        <taxon>Eukaryota</taxon>
        <taxon>Metazoa</taxon>
        <taxon>Chordata</taxon>
        <taxon>Craniata</taxon>
        <taxon>Vertebrata</taxon>
        <taxon>Euteleostomi</taxon>
        <taxon>Actinopterygii</taxon>
        <taxon>Neopterygii</taxon>
        <taxon>Teleostei</taxon>
        <taxon>Neoteleostei</taxon>
        <taxon>Acanthomorphata</taxon>
        <taxon>Ovalentaria</taxon>
        <taxon>Atherinomorphae</taxon>
        <taxon>Cyprinodontiformes</taxon>
        <taxon>Poeciliidae</taxon>
        <taxon>Poeciliinae</taxon>
        <taxon>Gambusia</taxon>
    </lineage>
</organism>
<protein>
    <submittedName>
        <fullName evidence="1">Uncharacterized protein</fullName>
    </submittedName>
</protein>